<accession>A0AAJ8M270</accession>
<dbReference type="Gene3D" id="2.30.30.40">
    <property type="entry name" value="SH3 Domains"/>
    <property type="match status" value="1"/>
</dbReference>
<dbReference type="GO" id="GO:0007265">
    <property type="term" value="P:Ras protein signal transduction"/>
    <property type="evidence" value="ECO:0007669"/>
    <property type="project" value="TreeGrafter"/>
</dbReference>
<feature type="domain" description="SH3" evidence="6">
    <location>
        <begin position="12"/>
        <end position="71"/>
    </location>
</feature>
<dbReference type="GeneID" id="91088267"/>
<proteinExistence type="predicted"/>
<dbReference type="SMART" id="SM00326">
    <property type="entry name" value="SH3"/>
    <property type="match status" value="1"/>
</dbReference>
<dbReference type="KEGG" id="cdep:91088267"/>
<dbReference type="PROSITE" id="PS50002">
    <property type="entry name" value="SH3"/>
    <property type="match status" value="1"/>
</dbReference>
<dbReference type="PANTHER" id="PTHR23113:SF368">
    <property type="entry name" value="CELL DIVISION CONTROL PROTEIN 25"/>
    <property type="match status" value="1"/>
</dbReference>
<dbReference type="EMBL" id="CP143787">
    <property type="protein sequence ID" value="WVN88843.1"/>
    <property type="molecule type" value="Genomic_DNA"/>
</dbReference>
<dbReference type="InterPro" id="IPR000651">
    <property type="entry name" value="Ras-like_Gua-exchang_fac_N"/>
</dbReference>
<dbReference type="Gene3D" id="2.20.70.10">
    <property type="match status" value="1"/>
</dbReference>
<reference evidence="10" key="1">
    <citation type="submission" date="2016-06" db="EMBL/GenBank/DDBJ databases">
        <authorList>
            <person name="Cuomo C."/>
            <person name="Litvintseva A."/>
            <person name="Heitman J."/>
            <person name="Chen Y."/>
            <person name="Sun S."/>
            <person name="Springer D."/>
            <person name="Dromer F."/>
            <person name="Young S."/>
            <person name="Zeng Q."/>
            <person name="Chapman S."/>
            <person name="Gujja S."/>
            <person name="Saif S."/>
            <person name="Birren B."/>
        </authorList>
    </citation>
    <scope>NUCLEOTIDE SEQUENCE</scope>
    <source>
        <strain evidence="10">CBS 7841</strain>
    </source>
</reference>
<feature type="compositionally biased region" description="Polar residues" evidence="5">
    <location>
        <begin position="754"/>
        <end position="764"/>
    </location>
</feature>
<dbReference type="InterPro" id="IPR001452">
    <property type="entry name" value="SH3_domain"/>
</dbReference>
<dbReference type="SUPFAM" id="SSF51045">
    <property type="entry name" value="WW domain"/>
    <property type="match status" value="1"/>
</dbReference>
<evidence type="ECO:0008006" key="12">
    <source>
        <dbReference type="Google" id="ProtNLM"/>
    </source>
</evidence>
<dbReference type="SUPFAM" id="SSF48366">
    <property type="entry name" value="Ras GEF"/>
    <property type="match status" value="1"/>
</dbReference>
<dbReference type="GO" id="GO:0005886">
    <property type="term" value="C:plasma membrane"/>
    <property type="evidence" value="ECO:0007669"/>
    <property type="project" value="TreeGrafter"/>
</dbReference>
<dbReference type="RefSeq" id="XP_066069543.1">
    <property type="nucleotide sequence ID" value="XM_066213446.1"/>
</dbReference>
<keyword evidence="1 4" id="KW-0728">SH3 domain</keyword>
<dbReference type="PRINTS" id="PR00452">
    <property type="entry name" value="SH3DOMAIN"/>
</dbReference>
<dbReference type="SMART" id="SM00456">
    <property type="entry name" value="WW"/>
    <property type="match status" value="2"/>
</dbReference>
<feature type="domain" description="Ras-GEF" evidence="7">
    <location>
        <begin position="1109"/>
        <end position="1389"/>
    </location>
</feature>
<feature type="region of interest" description="Disordered" evidence="5">
    <location>
        <begin position="876"/>
        <end position="898"/>
    </location>
</feature>
<keyword evidence="2 3" id="KW-0344">Guanine-nucleotide releasing factor</keyword>
<feature type="region of interest" description="Disordered" evidence="5">
    <location>
        <begin position="1283"/>
        <end position="1321"/>
    </location>
</feature>
<evidence type="ECO:0000313" key="10">
    <source>
        <dbReference type="EMBL" id="WVN88843.1"/>
    </source>
</evidence>
<dbReference type="CDD" id="cd06224">
    <property type="entry name" value="REM"/>
    <property type="match status" value="1"/>
</dbReference>
<reference evidence="10" key="3">
    <citation type="submission" date="2024-01" db="EMBL/GenBank/DDBJ databases">
        <authorList>
            <person name="Coelho M.A."/>
            <person name="David-Palma M."/>
            <person name="Shea T."/>
            <person name="Sun S."/>
            <person name="Cuomo C.A."/>
            <person name="Heitman J."/>
        </authorList>
    </citation>
    <scope>NUCLEOTIDE SEQUENCE</scope>
    <source>
        <strain evidence="10">CBS 7841</strain>
    </source>
</reference>
<feature type="domain" description="N-terminal Ras-GEF" evidence="9">
    <location>
        <begin position="940"/>
        <end position="1072"/>
    </location>
</feature>
<feature type="domain" description="WW" evidence="8">
    <location>
        <begin position="200"/>
        <end position="233"/>
    </location>
</feature>
<dbReference type="FunFam" id="2.30.30.40:FF:000072">
    <property type="entry name" value="Unconventional Myosin IB"/>
    <property type="match status" value="1"/>
</dbReference>
<evidence type="ECO:0000259" key="9">
    <source>
        <dbReference type="PROSITE" id="PS50212"/>
    </source>
</evidence>
<evidence type="ECO:0000256" key="1">
    <source>
        <dbReference type="ARBA" id="ARBA00022443"/>
    </source>
</evidence>
<protein>
    <recommendedName>
        <fullName evidence="12">Cell division control protein 25</fullName>
    </recommendedName>
</protein>
<dbReference type="InterPro" id="IPR036964">
    <property type="entry name" value="RASGEF_cat_dom_sf"/>
</dbReference>
<dbReference type="GO" id="GO:0005085">
    <property type="term" value="F:guanyl-nucleotide exchange factor activity"/>
    <property type="evidence" value="ECO:0007669"/>
    <property type="project" value="UniProtKB-KW"/>
</dbReference>
<evidence type="ECO:0000256" key="5">
    <source>
        <dbReference type="SAM" id="MobiDB-lite"/>
    </source>
</evidence>
<dbReference type="CDD" id="cd00201">
    <property type="entry name" value="WW"/>
    <property type="match status" value="1"/>
</dbReference>
<dbReference type="InterPro" id="IPR001202">
    <property type="entry name" value="WW_dom"/>
</dbReference>
<dbReference type="InterPro" id="IPR036020">
    <property type="entry name" value="WW_dom_sf"/>
</dbReference>
<keyword evidence="11" id="KW-1185">Reference proteome</keyword>
<dbReference type="Pfam" id="PF00617">
    <property type="entry name" value="RasGEF"/>
    <property type="match status" value="1"/>
</dbReference>
<feature type="region of interest" description="Disordered" evidence="5">
    <location>
        <begin position="797"/>
        <end position="857"/>
    </location>
</feature>
<feature type="domain" description="WW" evidence="8">
    <location>
        <begin position="281"/>
        <end position="315"/>
    </location>
</feature>
<dbReference type="SMART" id="SM00229">
    <property type="entry name" value="RasGEFN"/>
    <property type="match status" value="1"/>
</dbReference>
<dbReference type="Pfam" id="PF07653">
    <property type="entry name" value="SH3_2"/>
    <property type="match status" value="1"/>
</dbReference>
<dbReference type="SMART" id="SM00147">
    <property type="entry name" value="RasGEF"/>
    <property type="match status" value="1"/>
</dbReference>
<dbReference type="Gene3D" id="1.10.840.10">
    <property type="entry name" value="Ras guanine-nucleotide exchange factors catalytic domain"/>
    <property type="match status" value="1"/>
</dbReference>
<dbReference type="PROSITE" id="PS50009">
    <property type="entry name" value="RASGEF_CAT"/>
    <property type="match status" value="1"/>
</dbReference>
<sequence>MEESQQEYEDHLESFWVRARFDFIANDASALSFKAGDIIQVFSRLESGWWDGMLEGRRGWFPSNYVEQISEEDLIPEDLVEEVRQNEEGDILNVDDVLRGQWGDNWGEDDFGQLAEEMIDANGDNNDDRDGLGFMRGAQRQRQRIQDPTSMDEFGFVPRSEEPVREVTIKATSSAPVLVQQATSGYVEAEPKTPQSIDSEQGEDAWIPSITPDGQVYYHNIQTGEDSWEIPASPLLDNSSDLYAQSDEQFFASMSSLPISSLPSAENSKDAGFIAPPRGQDDLPYPWIAKLSDDGREWFYHNRLTGQTQKDKPKGGDAESVNIVEMTRNLSLSTPPRPRQSFIATRRNLEEWASKTAAVLHASAKPTDPPTMEILLDFIQDALREILESTVAGSAAEEELSRATDLGSPTGIASALLREEGAKEGLLFSYYAILSSIRDLLISFGYVGPLELWPDMPRPSWTNDLTLVGSIGVLSSSVHSAMTYKRKPESSLSIWSEVLRSAGKLRDITTNLPSLIFRNIESDGNLELKTGKRTTGYLSFPESLGEVLGGQWGFGKSETGWLVLGQDVVIECQRLKRLYDEALSNFSSVFSSKSPNNTDSEAESEAFLLLLRALQRYHTKVYEIDIAAEIDVDGDLGDWPQGYQPRKDDLEEYGHLVQQACLALKDLDEAMEKMNEMAIGMYSTLSWNMQGLEDQLERLSVAVNTAFRALPTLLVISREQRAANEQGLIRGQLGWRSPKHILQNVPEHTRPESLASTASRSSRISDVMKRKTKGLEDEVFLPQYGLVDLPGDYVNNSQSSLPHHRSASSSSTSLAYQESDGHSLKGNRSSILRAFRRNRPGSNALDDGPKSKGTGTSKKLAKLLGEDVSQIAVVTVPPPHSHSHSLSQPHHLAGPPPTQPLHSIQAQPLHATQQIGPPAPPETPWYMMDDYVPGEIIFDDKGAVKAGTLRALVVRLTSHSITDTPFFQAFLLTFRSFTNASELFEHLQDRYFLPPPSHLAPEQFEEWRNKKKWYIQLRVVNALRQWFEKHFLRATDESVLDRVEDLAGRMREENDRAELMSKQLLQLVAKRRQCDPEQMPSGLSGINLSPPAPLVPRVTGRAIKLTDIPPLEIARQLTILEFGLFQNIKPNEFLSKIYQDDHSSRLLAPNVRRVIFTANTMAGWVAWEILACRDVKLRAQIMKIWIQVAVECRNLNNFSSLAAISAGLNSAPISRLRRTKELLSAKTQALKAELDKAMDSSKNFSNYKEMLKTINPPCVPFLGFYLTALTFIEDGNKSFIKPGAPTKGNPFPPLASSSSLATSHGPSSSSPNPVSGTGAGEQEIIPTKPLINFFKRSLSAEILRDIAQYQSQPYRLAKSRVVQDWIANEFDHVEKAGDLYDLSVEVEPREKEEERITRMLHDSGFI</sequence>
<feature type="compositionally biased region" description="Low complexity" evidence="5">
    <location>
        <begin position="1294"/>
        <end position="1316"/>
    </location>
</feature>
<dbReference type="PROSITE" id="PS50020">
    <property type="entry name" value="WW_DOMAIN_2"/>
    <property type="match status" value="2"/>
</dbReference>
<organism evidence="10 11">
    <name type="scientific">Cryptococcus depauperatus CBS 7841</name>
    <dbReference type="NCBI Taxonomy" id="1295531"/>
    <lineage>
        <taxon>Eukaryota</taxon>
        <taxon>Fungi</taxon>
        <taxon>Dikarya</taxon>
        <taxon>Basidiomycota</taxon>
        <taxon>Agaricomycotina</taxon>
        <taxon>Tremellomycetes</taxon>
        <taxon>Tremellales</taxon>
        <taxon>Cryptococcaceae</taxon>
        <taxon>Cryptococcus</taxon>
    </lineage>
</organism>
<evidence type="ECO:0000256" key="4">
    <source>
        <dbReference type="PROSITE-ProRule" id="PRU00192"/>
    </source>
</evidence>
<name>A0AAJ8M270_9TREE</name>
<dbReference type="InterPro" id="IPR008937">
    <property type="entry name" value="Ras-like_GEF"/>
</dbReference>
<dbReference type="CDD" id="cd00155">
    <property type="entry name" value="RasGEF"/>
    <property type="match status" value="1"/>
</dbReference>
<reference evidence="10" key="2">
    <citation type="journal article" date="2022" name="Elife">
        <title>Obligate sexual reproduction of a homothallic fungus closely related to the Cryptococcus pathogenic species complex.</title>
        <authorList>
            <person name="Passer A.R."/>
            <person name="Clancey S.A."/>
            <person name="Shea T."/>
            <person name="David-Palma M."/>
            <person name="Averette A.F."/>
            <person name="Boekhout T."/>
            <person name="Porcel B.M."/>
            <person name="Nowrousian M."/>
            <person name="Cuomo C.A."/>
            <person name="Sun S."/>
            <person name="Heitman J."/>
            <person name="Coelho M.A."/>
        </authorList>
    </citation>
    <scope>NUCLEOTIDE SEQUENCE</scope>
    <source>
        <strain evidence="10">CBS 7841</strain>
    </source>
</reference>
<dbReference type="Gene3D" id="1.20.870.10">
    <property type="entry name" value="Son of sevenless (SoS) protein Chain: S domain 1"/>
    <property type="match status" value="1"/>
</dbReference>
<feature type="region of interest" description="Disordered" evidence="5">
    <location>
        <begin position="744"/>
        <end position="765"/>
    </location>
</feature>
<evidence type="ECO:0000259" key="7">
    <source>
        <dbReference type="PROSITE" id="PS50009"/>
    </source>
</evidence>
<evidence type="ECO:0000313" key="11">
    <source>
        <dbReference type="Proteomes" id="UP000094043"/>
    </source>
</evidence>
<evidence type="ECO:0000259" key="8">
    <source>
        <dbReference type="PROSITE" id="PS50020"/>
    </source>
</evidence>
<dbReference type="PANTHER" id="PTHR23113">
    <property type="entry name" value="GUANINE NUCLEOTIDE EXCHANGE FACTOR"/>
    <property type="match status" value="1"/>
</dbReference>
<gene>
    <name evidence="10" type="ORF">L203_104057</name>
</gene>
<dbReference type="CDD" id="cd11883">
    <property type="entry name" value="SH3_Sdc25"/>
    <property type="match status" value="1"/>
</dbReference>
<dbReference type="InterPro" id="IPR001895">
    <property type="entry name" value="RASGEF_cat_dom"/>
</dbReference>
<dbReference type="SUPFAM" id="SSF50044">
    <property type="entry name" value="SH3-domain"/>
    <property type="match status" value="1"/>
</dbReference>
<feature type="compositionally biased region" description="Low complexity" evidence="5">
    <location>
        <begin position="797"/>
        <end position="818"/>
    </location>
</feature>
<dbReference type="InterPro" id="IPR023578">
    <property type="entry name" value="Ras_GEF_dom_sf"/>
</dbReference>
<evidence type="ECO:0000256" key="2">
    <source>
        <dbReference type="ARBA" id="ARBA00022658"/>
    </source>
</evidence>
<evidence type="ECO:0000256" key="3">
    <source>
        <dbReference type="PROSITE-ProRule" id="PRU00168"/>
    </source>
</evidence>
<evidence type="ECO:0000259" key="6">
    <source>
        <dbReference type="PROSITE" id="PS50002"/>
    </source>
</evidence>
<dbReference type="Pfam" id="PF00618">
    <property type="entry name" value="RasGEF_N"/>
    <property type="match status" value="1"/>
</dbReference>
<dbReference type="Proteomes" id="UP000094043">
    <property type="component" value="Chromosome 4"/>
</dbReference>
<dbReference type="InterPro" id="IPR036028">
    <property type="entry name" value="SH3-like_dom_sf"/>
</dbReference>
<dbReference type="PROSITE" id="PS50212">
    <property type="entry name" value="RASGEF_NTER"/>
    <property type="match status" value="1"/>
</dbReference>